<sequence>MMIKRLTLLIGMAVLAACTATVPIVETKKETKPYVYIPEEYVSISCVTHGTGYIHSFAIEEPVHSGPIGGRMAGGASCGGIIAAGYALPKTWFPGMKVKVRWNRPIKGVDSWHEKTTNIMRYGEAGTITVHFFSNDQVRVVSSARYAPESPKHPIPEDALIPPPEEQ</sequence>
<dbReference type="EMBL" id="CP011409">
    <property type="protein sequence ID" value="AKZ63361.1"/>
    <property type="molecule type" value="Genomic_DNA"/>
</dbReference>
<protein>
    <recommendedName>
        <fullName evidence="5">DUF3304 domain-containing protein</fullName>
    </recommendedName>
</protein>
<feature type="chain" id="PRO_5045946516" description="DUF3304 domain-containing protein" evidence="2">
    <location>
        <begin position="17"/>
        <end position="167"/>
    </location>
</feature>
<evidence type="ECO:0008006" key="5">
    <source>
        <dbReference type="Google" id="ProtNLM"/>
    </source>
</evidence>
<proteinExistence type="predicted"/>
<evidence type="ECO:0000313" key="3">
    <source>
        <dbReference type="EMBL" id="AKZ63361.1"/>
    </source>
</evidence>
<dbReference type="InterPro" id="IPR021733">
    <property type="entry name" value="DUF3304"/>
</dbReference>
<name>A0ABM5V1E3_9BURK</name>
<dbReference type="RefSeq" id="WP_053197869.1">
    <property type="nucleotide sequence ID" value="NZ_CP011409.1"/>
</dbReference>
<evidence type="ECO:0000256" key="1">
    <source>
        <dbReference type="SAM" id="MobiDB-lite"/>
    </source>
</evidence>
<keyword evidence="2" id="KW-0732">Signal</keyword>
<feature type="region of interest" description="Disordered" evidence="1">
    <location>
        <begin position="145"/>
        <end position="167"/>
    </location>
</feature>
<evidence type="ECO:0000313" key="4">
    <source>
        <dbReference type="Proteomes" id="UP000063429"/>
    </source>
</evidence>
<keyword evidence="4" id="KW-1185">Reference proteome</keyword>
<feature type="signal peptide" evidence="2">
    <location>
        <begin position="1"/>
        <end position="16"/>
    </location>
</feature>
<dbReference type="Pfam" id="PF11745">
    <property type="entry name" value="DUF3304"/>
    <property type="match status" value="1"/>
</dbReference>
<gene>
    <name evidence="3" type="ORF">F506_12385</name>
</gene>
<organism evidence="3 4">
    <name type="scientific">Herbaspirillum hiltneri N3</name>
    <dbReference type="NCBI Taxonomy" id="1262470"/>
    <lineage>
        <taxon>Bacteria</taxon>
        <taxon>Pseudomonadati</taxon>
        <taxon>Pseudomonadota</taxon>
        <taxon>Betaproteobacteria</taxon>
        <taxon>Burkholderiales</taxon>
        <taxon>Oxalobacteraceae</taxon>
        <taxon>Herbaspirillum</taxon>
    </lineage>
</organism>
<accession>A0ABM5V1E3</accession>
<reference evidence="4" key="1">
    <citation type="journal article" date="2015" name="Genome Announc.">
        <title>Complete Genome Sequence of Herbaspirillum hiltneri N3 (DSM 17495), Isolated from Surface-Sterilized Wheat Roots.</title>
        <authorList>
            <person name="Guizelini D."/>
            <person name="Saizaki P.M."/>
            <person name="Coimbra N.A."/>
            <person name="Weiss V.A."/>
            <person name="Faoro H."/>
            <person name="Sfeir M.Z."/>
            <person name="Baura V.A."/>
            <person name="Monteiro R.A."/>
            <person name="Chubatsu L.S."/>
            <person name="Souza E.M."/>
            <person name="Cruz L.M."/>
            <person name="Pedrosa F.O."/>
            <person name="Raittz R.T."/>
            <person name="Marchaukoski J.N."/>
            <person name="Steffens M.B."/>
        </authorList>
    </citation>
    <scope>NUCLEOTIDE SEQUENCE [LARGE SCALE GENOMIC DNA]</scope>
    <source>
        <strain evidence="4">N3</strain>
    </source>
</reference>
<dbReference type="Proteomes" id="UP000063429">
    <property type="component" value="Chromosome"/>
</dbReference>
<dbReference type="PROSITE" id="PS51257">
    <property type="entry name" value="PROKAR_LIPOPROTEIN"/>
    <property type="match status" value="1"/>
</dbReference>
<evidence type="ECO:0000256" key="2">
    <source>
        <dbReference type="SAM" id="SignalP"/>
    </source>
</evidence>